<feature type="domain" description="Folliculin/SMCR8 longin" evidence="1">
    <location>
        <begin position="94"/>
        <end position="201"/>
    </location>
</feature>
<sequence length="224" mass="25711">MRRNPRARLYSDSSILHMQNMRSVRGSLPLAFPQENSVLFQDLGYYAAMYEFAQGSFPKTLWESGTMTTCQPNEFKLFIVNTPIASAFSDFSTNVSTFISSFKGMHFFAIYFQIFDIDARGFTRPLMFVIAHTNSDLISKVYMGEKERILKMIKNMQSPTIKSFPEDLKKYYASIMLAVKKLEPGDITLSQKVNELKRILEIFKISEVNEELAEGKASIILCFH</sequence>
<evidence type="ECO:0000313" key="2">
    <source>
        <dbReference type="EMBL" id="EAX89787.1"/>
    </source>
</evidence>
<dbReference type="AlphaFoldDB" id="A2FZ77"/>
<dbReference type="EMBL" id="DS114166">
    <property type="protein sequence ID" value="EAX89787.1"/>
    <property type="molecule type" value="Genomic_DNA"/>
</dbReference>
<evidence type="ECO:0000259" key="1">
    <source>
        <dbReference type="Pfam" id="PF11704"/>
    </source>
</evidence>
<keyword evidence="3" id="KW-1185">Reference proteome</keyword>
<dbReference type="SMR" id="A2FZ77"/>
<reference evidence="2" key="1">
    <citation type="submission" date="2006-10" db="EMBL/GenBank/DDBJ databases">
        <authorList>
            <person name="Amadeo P."/>
            <person name="Zhao Q."/>
            <person name="Wortman J."/>
            <person name="Fraser-Liggett C."/>
            <person name="Carlton J."/>
        </authorList>
    </citation>
    <scope>NUCLEOTIDE SEQUENCE</scope>
    <source>
        <strain evidence="2">G3</strain>
    </source>
</reference>
<proteinExistence type="predicted"/>
<dbReference type="InParanoid" id="A2FZ77"/>
<dbReference type="Pfam" id="PF11704">
    <property type="entry name" value="Folliculin"/>
    <property type="match status" value="1"/>
</dbReference>
<accession>A2FZ77</accession>
<protein>
    <recommendedName>
        <fullName evidence="1">Folliculin/SMCR8 longin domain-containing protein</fullName>
    </recommendedName>
</protein>
<dbReference type="InterPro" id="IPR037520">
    <property type="entry name" value="Folliculin/SMCR8_longin"/>
</dbReference>
<name>A2FZ77_TRIV3</name>
<dbReference type="Proteomes" id="UP000001542">
    <property type="component" value="Unassembled WGS sequence"/>
</dbReference>
<reference evidence="2" key="2">
    <citation type="journal article" date="2007" name="Science">
        <title>Draft genome sequence of the sexually transmitted pathogen Trichomonas vaginalis.</title>
        <authorList>
            <person name="Carlton J.M."/>
            <person name="Hirt R.P."/>
            <person name="Silva J.C."/>
            <person name="Delcher A.L."/>
            <person name="Schatz M."/>
            <person name="Zhao Q."/>
            <person name="Wortman J.R."/>
            <person name="Bidwell S.L."/>
            <person name="Alsmark U.C.M."/>
            <person name="Besteiro S."/>
            <person name="Sicheritz-Ponten T."/>
            <person name="Noel C.J."/>
            <person name="Dacks J.B."/>
            <person name="Foster P.G."/>
            <person name="Simillion C."/>
            <person name="Van de Peer Y."/>
            <person name="Miranda-Saavedra D."/>
            <person name="Barton G.J."/>
            <person name="Westrop G.D."/>
            <person name="Mueller S."/>
            <person name="Dessi D."/>
            <person name="Fiori P.L."/>
            <person name="Ren Q."/>
            <person name="Paulsen I."/>
            <person name="Zhang H."/>
            <person name="Bastida-Corcuera F.D."/>
            <person name="Simoes-Barbosa A."/>
            <person name="Brown M.T."/>
            <person name="Hayes R.D."/>
            <person name="Mukherjee M."/>
            <person name="Okumura C.Y."/>
            <person name="Schneider R."/>
            <person name="Smith A.J."/>
            <person name="Vanacova S."/>
            <person name="Villalvazo M."/>
            <person name="Haas B.J."/>
            <person name="Pertea M."/>
            <person name="Feldblyum T.V."/>
            <person name="Utterback T.R."/>
            <person name="Shu C.L."/>
            <person name="Osoegawa K."/>
            <person name="de Jong P.J."/>
            <person name="Hrdy I."/>
            <person name="Horvathova L."/>
            <person name="Zubacova Z."/>
            <person name="Dolezal P."/>
            <person name="Malik S.B."/>
            <person name="Logsdon J.M. Jr."/>
            <person name="Henze K."/>
            <person name="Gupta A."/>
            <person name="Wang C.C."/>
            <person name="Dunne R.L."/>
            <person name="Upcroft J.A."/>
            <person name="Upcroft P."/>
            <person name="White O."/>
            <person name="Salzberg S.L."/>
            <person name="Tang P."/>
            <person name="Chiu C.-H."/>
            <person name="Lee Y.-S."/>
            <person name="Embley T.M."/>
            <person name="Coombs G.H."/>
            <person name="Mottram J.C."/>
            <person name="Tachezy J."/>
            <person name="Fraser-Liggett C.M."/>
            <person name="Johnson P.J."/>
        </authorList>
    </citation>
    <scope>NUCLEOTIDE SEQUENCE [LARGE SCALE GENOMIC DNA]</scope>
    <source>
        <strain evidence="2">G3</strain>
    </source>
</reference>
<dbReference type="GO" id="GO:0005096">
    <property type="term" value="F:GTPase activator activity"/>
    <property type="evidence" value="ECO:0007669"/>
    <property type="project" value="InterPro"/>
</dbReference>
<gene>
    <name evidence="2" type="ORF">TVAG_366910</name>
</gene>
<dbReference type="VEuPathDB" id="TrichDB:TVAGG3_0535180"/>
<organism evidence="2 3">
    <name type="scientific">Trichomonas vaginalis (strain ATCC PRA-98 / G3)</name>
    <dbReference type="NCBI Taxonomy" id="412133"/>
    <lineage>
        <taxon>Eukaryota</taxon>
        <taxon>Metamonada</taxon>
        <taxon>Parabasalia</taxon>
        <taxon>Trichomonadida</taxon>
        <taxon>Trichomonadidae</taxon>
        <taxon>Trichomonas</taxon>
    </lineage>
</organism>
<dbReference type="VEuPathDB" id="TrichDB:TVAG_366910"/>
<evidence type="ECO:0000313" key="3">
    <source>
        <dbReference type="Proteomes" id="UP000001542"/>
    </source>
</evidence>